<dbReference type="Proteomes" id="UP000436513">
    <property type="component" value="Segment"/>
</dbReference>
<proteinExistence type="predicted"/>
<evidence type="ECO:0000313" key="2">
    <source>
        <dbReference type="Proteomes" id="UP000436513"/>
    </source>
</evidence>
<organism evidence="1 2">
    <name type="scientific">Rhizobium phage RL38J1</name>
    <dbReference type="NCBI Taxonomy" id="2663232"/>
    <lineage>
        <taxon>Viruses</taxon>
        <taxon>Duplodnaviria</taxon>
        <taxon>Heunggongvirae</taxon>
        <taxon>Uroviricota</taxon>
        <taxon>Caudoviricetes</taxon>
        <taxon>Pootjesviridae</taxon>
        <taxon>Innesvirus</taxon>
        <taxon>Innesvirus RL38J1</taxon>
    </lineage>
</organism>
<accession>A0A6B9J2V4</accession>
<name>A0A6B9J2V4_9CAUD</name>
<sequence>MTDVRIPLEQLEQIMPYEQLDDLFAHGLAHKIVEPRLLFLDIDGVLNNETWVNPNRDAVNSDKPEDYFIGSFDVACVNRLINVLNEVPDAKVVISSTWRKDPLLMKCIESVLGWHAHKIIGSTNSFSHGYRGLEIEDFLFKYFRGQTITMCILDDDGDFFDHQKQFHVQTDPEYGVTKTIAYRVKQRLLNSKRTISA</sequence>
<reference evidence="1 2" key="1">
    <citation type="submission" date="2019-10" db="EMBL/GenBank/DDBJ databases">
        <title>Complete genome sequence of bacteriophage vB_RLeM_RL38JI.</title>
        <authorList>
            <person name="Gunathilake D."/>
            <person name="Bhat S."/>
            <person name="Yost C.K."/>
            <person name="Hynes M.F."/>
        </authorList>
    </citation>
    <scope>NUCLEOTIDE SEQUENCE [LARGE SCALE GENOMIC DNA]</scope>
</reference>
<evidence type="ECO:0000313" key="1">
    <source>
        <dbReference type="EMBL" id="QGZ13903.1"/>
    </source>
</evidence>
<dbReference type="Pfam" id="PF18143">
    <property type="entry name" value="HAD_SAK_2"/>
    <property type="match status" value="1"/>
</dbReference>
<keyword evidence="2" id="KW-1185">Reference proteome</keyword>
<dbReference type="EMBL" id="MN549360">
    <property type="protein sequence ID" value="QGZ13903.1"/>
    <property type="molecule type" value="Genomic_DNA"/>
</dbReference>
<gene>
    <name evidence="1" type="ORF">RL38J1_167</name>
</gene>
<protein>
    <submittedName>
        <fullName evidence="1">Uncharacterized protein</fullName>
    </submittedName>
</protein>